<dbReference type="EMBL" id="MN850572">
    <property type="protein sequence ID" value="QHR65752.1"/>
    <property type="molecule type" value="Genomic_DNA"/>
</dbReference>
<evidence type="ECO:0000313" key="2">
    <source>
        <dbReference type="Proteomes" id="UP000465130"/>
    </source>
</evidence>
<name>A0A6B9WM12_9CAUD</name>
<evidence type="ECO:0008006" key="3">
    <source>
        <dbReference type="Google" id="ProtNLM"/>
    </source>
</evidence>
<keyword evidence="2" id="KW-1185">Reference proteome</keyword>
<reference evidence="2" key="1">
    <citation type="submission" date="2019-12" db="EMBL/GenBank/DDBJ databases">
        <authorList>
            <person name="Olsen N.S."/>
            <person name="Junco L.M.F."/>
            <person name="Kot W."/>
            <person name="Hansen L.H."/>
        </authorList>
    </citation>
    <scope>NUCLEOTIDE SEQUENCE [LARGE SCALE GENOMIC DNA]</scope>
</reference>
<organism evidence="1 2">
    <name type="scientific">Escherichia phage aaroes</name>
    <dbReference type="NCBI Taxonomy" id="2696376"/>
    <lineage>
        <taxon>Viruses</taxon>
        <taxon>Duplodnaviria</taxon>
        <taxon>Heunggongvirae</taxon>
        <taxon>Uroviricota</taxon>
        <taxon>Caudoviricetes</taxon>
        <taxon>Drexlerviridae</taxon>
        <taxon>Tempevirinae</taxon>
        <taxon>Hanrivervirus</taxon>
        <taxon>Hanrivervirus aaroes</taxon>
    </lineage>
</organism>
<accession>A0A6B9WM12</accession>
<protein>
    <recommendedName>
        <fullName evidence="3">Lipoprotein</fullName>
    </recommendedName>
</protein>
<sequence>MKKYAIITLALIIGCALAYSCDGILESIGGMIIFAAGCYAGYHDGFTAGKRHILTGKTK</sequence>
<proteinExistence type="predicted"/>
<dbReference type="Proteomes" id="UP000465130">
    <property type="component" value="Segment"/>
</dbReference>
<gene>
    <name evidence="1" type="ORF">aaroes_37</name>
</gene>
<evidence type="ECO:0000313" key="1">
    <source>
        <dbReference type="EMBL" id="QHR65752.1"/>
    </source>
</evidence>
<dbReference type="PROSITE" id="PS51257">
    <property type="entry name" value="PROKAR_LIPOPROTEIN"/>
    <property type="match status" value="1"/>
</dbReference>